<name>A0A2I5HC69_SALDZ</name>
<dbReference type="RefSeq" id="WP_100212271.1">
    <property type="nucleotide sequence ID" value="NZ_CP023345.1"/>
</dbReference>
<evidence type="ECO:0008006" key="3">
    <source>
        <dbReference type="Google" id="ProtNLM"/>
    </source>
</evidence>
<dbReference type="Proteomes" id="UP000230639">
    <property type="component" value="Chromosome"/>
</dbReference>
<sequence>MTAPNYASYPIPADWQNFERLCITLMSEIYGCKFQVYGRSGQRQNGVDALGILPNGDVIAVQCKGRDQGYGSRLKPKDIHTAVRETKNFKNRIAHFYILSTSPNDVALEDEAVQITRSHLLQGRFPVTFWGWQTLENQIRRYESVQREHFGYWFKRPSTLQWAMRIAIGCLLSISSIYVVHQYLTYHNAQVDLRENTDKEISQFLTLNNKLDHAYSTCLKTLNEKAFLSSWELDTFCAKPVSTSLGKIESQVKETGLNIDARAFDNLSAILKIFREDYRQVLIASERTRSFEKNVLHNMKALCPPLKDKGIIDRMFIELREPAEAAQISQLEFYFVLRDFIMPSLDAVRAQVLVSTRQINNQEIPQTLMEEAKELNQLISERNNYNIEPPQVPFSLAVVKSMSSREITMTGEMPDQVEEARWADLMLGSMAFAMEGNPKEVDELVQCGLYKPEIHNIIKNRNQEKILKSQIQ</sequence>
<evidence type="ECO:0000313" key="2">
    <source>
        <dbReference type="Proteomes" id="UP000230639"/>
    </source>
</evidence>
<proteinExistence type="predicted"/>
<accession>A0A2I5HC69</accession>
<dbReference type="AlphaFoldDB" id="A0A2I5HC69"/>
<protein>
    <recommendedName>
        <fullName evidence="3">Restriction endonuclease type IV Mrr domain-containing protein</fullName>
    </recommendedName>
</protein>
<dbReference type="EMBL" id="CP023345">
    <property type="protein sequence ID" value="ATW53162.1"/>
    <property type="molecule type" value="Genomic_DNA"/>
</dbReference>
<reference evidence="1 2" key="1">
    <citation type="submission" date="2017-09" db="EMBL/GenBank/DDBJ databases">
        <title>Complete genome of Salmonella enterica subsp. diarizonae isolated from stool of a patient with bacterial enteropathy.</title>
        <authorList>
            <person name="Zhou J."/>
            <person name="Chen Q."/>
            <person name="Guo L."/>
            <person name="Fan J."/>
        </authorList>
    </citation>
    <scope>NUCLEOTIDE SEQUENCE [LARGE SCALE GENOMIC DNA]</scope>
    <source>
        <strain evidence="1 2">HZS154</strain>
    </source>
</reference>
<evidence type="ECO:0000313" key="1">
    <source>
        <dbReference type="EMBL" id="ATW53162.1"/>
    </source>
</evidence>
<organism evidence="1 2">
    <name type="scientific">Salmonella diarizonae</name>
    <dbReference type="NCBI Taxonomy" id="59204"/>
    <lineage>
        <taxon>Bacteria</taxon>
        <taxon>Pseudomonadati</taxon>
        <taxon>Pseudomonadota</taxon>
        <taxon>Gammaproteobacteria</taxon>
        <taxon>Enterobacterales</taxon>
        <taxon>Enterobacteriaceae</taxon>
        <taxon>Salmonella</taxon>
    </lineage>
</organism>
<gene>
    <name evidence="1" type="ORF">CNQ75_00590</name>
</gene>